<gene>
    <name evidence="5" type="ORF">AArcSt2_06045</name>
</gene>
<evidence type="ECO:0000313" key="5">
    <source>
        <dbReference type="EMBL" id="MCL9816504.1"/>
    </source>
</evidence>
<reference evidence="5" key="1">
    <citation type="journal article" date="2022" name="Syst. Appl. Microbiol.">
        <title>Natronocalculus amylovorans gen. nov., sp. nov., and Natranaeroarchaeum aerophilus sp. nov., dominant culturable amylolytic natronoarchaea from hypersaline soda lakes in southwestern Siberia.</title>
        <authorList>
            <person name="Sorokin D.Y."/>
            <person name="Elcheninov A.G."/>
            <person name="Khizhniak T.V."/>
            <person name="Koenen M."/>
            <person name="Bale N.J."/>
            <person name="Damste J.S.S."/>
            <person name="Kublanov I.V."/>
        </authorList>
    </citation>
    <scope>NUCLEOTIDE SEQUENCE</scope>
    <source>
        <strain evidence="5">AArc-St2</strain>
    </source>
</reference>
<dbReference type="PANTHER" id="PTHR28082:SF1">
    <property type="entry name" value="HELPER OF TIM PROTEIN 13"/>
    <property type="match status" value="1"/>
</dbReference>
<dbReference type="SUPFAM" id="SSF161219">
    <property type="entry name" value="CHY zinc finger-like"/>
    <property type="match status" value="1"/>
</dbReference>
<dbReference type="PIRSF" id="PIRSF017292">
    <property type="entry name" value="UCP017292_Znf_CHY"/>
    <property type="match status" value="1"/>
</dbReference>
<reference evidence="5" key="2">
    <citation type="submission" date="2022-02" db="EMBL/GenBank/DDBJ databases">
        <authorList>
            <person name="Elcheninov A.G."/>
            <person name="Sorokin D.Y."/>
            <person name="Kublanov I.V."/>
        </authorList>
    </citation>
    <scope>NUCLEOTIDE SEQUENCE</scope>
    <source>
        <strain evidence="5">AArc-St2</strain>
    </source>
</reference>
<dbReference type="InterPro" id="IPR008913">
    <property type="entry name" value="Znf_CHY"/>
</dbReference>
<dbReference type="PROSITE" id="PS51266">
    <property type="entry name" value="ZF_CHY"/>
    <property type="match status" value="1"/>
</dbReference>
<keyword evidence="2" id="KW-0863">Zinc-finger</keyword>
<dbReference type="Pfam" id="PF05495">
    <property type="entry name" value="zf-CHY"/>
    <property type="match status" value="1"/>
</dbReference>
<comment type="caution">
    <text evidence="5">The sequence shown here is derived from an EMBL/GenBank/DDBJ whole genome shotgun (WGS) entry which is preliminary data.</text>
</comment>
<dbReference type="AlphaFoldDB" id="A0AAE3FWA8"/>
<dbReference type="Proteomes" id="UP001203207">
    <property type="component" value="Unassembled WGS sequence"/>
</dbReference>
<protein>
    <submittedName>
        <fullName evidence="5">CHY zinc finger protein</fullName>
    </submittedName>
</protein>
<keyword evidence="6" id="KW-1185">Reference proteome</keyword>
<dbReference type="InterPro" id="IPR037274">
    <property type="entry name" value="Znf_CHY_sf"/>
</dbReference>
<keyword evidence="1" id="KW-0479">Metal-binding</keyword>
<evidence type="ECO:0000256" key="3">
    <source>
        <dbReference type="ARBA" id="ARBA00022833"/>
    </source>
</evidence>
<dbReference type="InterPro" id="IPR052604">
    <property type="entry name" value="Mito_Tim_assembly_helper"/>
</dbReference>
<evidence type="ECO:0000256" key="2">
    <source>
        <dbReference type="ARBA" id="ARBA00022771"/>
    </source>
</evidence>
<organism evidence="5 6">
    <name type="scientific">Natronocalculus amylovorans</name>
    <dbReference type="NCBI Taxonomy" id="2917812"/>
    <lineage>
        <taxon>Archaea</taxon>
        <taxon>Methanobacteriati</taxon>
        <taxon>Methanobacteriota</taxon>
        <taxon>Stenosarchaea group</taxon>
        <taxon>Halobacteria</taxon>
        <taxon>Halobacteriales</taxon>
        <taxon>Haloferacaceae</taxon>
        <taxon>Natronocalculus</taxon>
    </lineage>
</organism>
<dbReference type="PANTHER" id="PTHR28082">
    <property type="entry name" value="ZINC FINGER PROTEIN"/>
    <property type="match status" value="1"/>
</dbReference>
<keyword evidence="3" id="KW-0862">Zinc</keyword>
<accession>A0AAE3FWA8</accession>
<dbReference type="EMBL" id="JAKRVX010000002">
    <property type="protein sequence ID" value="MCL9816504.1"/>
    <property type="molecule type" value="Genomic_DNA"/>
</dbReference>
<dbReference type="InterPro" id="IPR016694">
    <property type="entry name" value="UCP017292"/>
</dbReference>
<dbReference type="GO" id="GO:0008270">
    <property type="term" value="F:zinc ion binding"/>
    <property type="evidence" value="ECO:0007669"/>
    <property type="project" value="UniProtKB-KW"/>
</dbReference>
<proteinExistence type="predicted"/>
<evidence type="ECO:0000259" key="4">
    <source>
        <dbReference type="PROSITE" id="PS51266"/>
    </source>
</evidence>
<dbReference type="GO" id="GO:0045041">
    <property type="term" value="P:protein import into mitochondrial intermembrane space"/>
    <property type="evidence" value="ECO:0007669"/>
    <property type="project" value="TreeGrafter"/>
</dbReference>
<evidence type="ECO:0000313" key="6">
    <source>
        <dbReference type="Proteomes" id="UP001203207"/>
    </source>
</evidence>
<sequence length="125" mass="14355">MSDRNTDSLNKKECDGRFAVPLRGVGVDTETRCHHYQTAKDVIAIKFACCETYYPCFQCHEAIADHEPTQWPRDRCAEPAVLCGSCRTELTVTEYFDAAHQCPHCDSAFNPGCYSHRSRYFERHE</sequence>
<name>A0AAE3FWA8_9EURY</name>
<dbReference type="RefSeq" id="WP_250583435.1">
    <property type="nucleotide sequence ID" value="NZ_JAKRVX010000002.1"/>
</dbReference>
<evidence type="ECO:0000256" key="1">
    <source>
        <dbReference type="ARBA" id="ARBA00022723"/>
    </source>
</evidence>
<feature type="domain" description="CHY-type" evidence="4">
    <location>
        <begin position="26"/>
        <end position="107"/>
    </location>
</feature>